<evidence type="ECO:0000313" key="2">
    <source>
        <dbReference type="EMBL" id="GIF81950.1"/>
    </source>
</evidence>
<dbReference type="Proteomes" id="UP000601223">
    <property type="component" value="Unassembled WGS sequence"/>
</dbReference>
<proteinExistence type="predicted"/>
<feature type="compositionally biased region" description="Basic and acidic residues" evidence="1">
    <location>
        <begin position="86"/>
        <end position="96"/>
    </location>
</feature>
<dbReference type="InterPro" id="IPR018691">
    <property type="entry name" value="DUF2188"/>
</dbReference>
<dbReference type="AlphaFoldDB" id="A0A8J3NKX4"/>
<reference evidence="2 3" key="1">
    <citation type="submission" date="2021-01" db="EMBL/GenBank/DDBJ databases">
        <title>Whole genome shotgun sequence of Catellatospora bangladeshensis NBRC 107357.</title>
        <authorList>
            <person name="Komaki H."/>
            <person name="Tamura T."/>
        </authorList>
    </citation>
    <scope>NUCLEOTIDE SEQUENCE [LARGE SCALE GENOMIC DNA]</scope>
    <source>
        <strain evidence="2 3">NBRC 107357</strain>
    </source>
</reference>
<comment type="caution">
    <text evidence="2">The sequence shown here is derived from an EMBL/GenBank/DDBJ whole genome shotgun (WGS) entry which is preliminary data.</text>
</comment>
<protein>
    <recommendedName>
        <fullName evidence="4">DUF2188 domain-containing protein</fullName>
    </recommendedName>
</protein>
<accession>A0A8J3NKX4</accession>
<evidence type="ECO:0008006" key="4">
    <source>
        <dbReference type="Google" id="ProtNLM"/>
    </source>
</evidence>
<evidence type="ECO:0000313" key="3">
    <source>
        <dbReference type="Proteomes" id="UP000601223"/>
    </source>
</evidence>
<dbReference type="EMBL" id="BONF01000017">
    <property type="protein sequence ID" value="GIF81950.1"/>
    <property type="molecule type" value="Genomic_DNA"/>
</dbReference>
<name>A0A8J3NKX4_9ACTN</name>
<organism evidence="2 3">
    <name type="scientific">Catellatospora bangladeshensis</name>
    <dbReference type="NCBI Taxonomy" id="310355"/>
    <lineage>
        <taxon>Bacteria</taxon>
        <taxon>Bacillati</taxon>
        <taxon>Actinomycetota</taxon>
        <taxon>Actinomycetes</taxon>
        <taxon>Micromonosporales</taxon>
        <taxon>Micromonosporaceae</taxon>
        <taxon>Catellatospora</taxon>
    </lineage>
</organism>
<evidence type="ECO:0000256" key="1">
    <source>
        <dbReference type="SAM" id="MobiDB-lite"/>
    </source>
</evidence>
<gene>
    <name evidence="2" type="ORF">Cba03nite_32990</name>
</gene>
<dbReference type="Pfam" id="PF09954">
    <property type="entry name" value="DUF2188"/>
    <property type="match status" value="1"/>
</dbReference>
<keyword evidence="3" id="KW-1185">Reference proteome</keyword>
<feature type="region of interest" description="Disordered" evidence="1">
    <location>
        <begin position="1"/>
        <end position="96"/>
    </location>
</feature>
<sequence>MTASKDKHATSVHPHAGGPERRIVQPTEDGYEVVKPDHKRANAKTGTKGAAQQRAKEIVTNLGGGEVTTMNAKGKIENSDTVGHGNDPHPPRDTKH</sequence>